<dbReference type="OrthoDB" id="10322701at2759"/>
<protein>
    <submittedName>
        <fullName evidence="2">Uncharacterized protein</fullName>
    </submittedName>
</protein>
<comment type="caution">
    <text evidence="2">The sequence shown here is derived from an EMBL/GenBank/DDBJ whole genome shotgun (WGS) entry which is preliminary data.</text>
</comment>
<accession>A0A428QIQ9</accession>
<organism evidence="2 3">
    <name type="scientific">Fusarium duplospermum</name>
    <dbReference type="NCBI Taxonomy" id="1325734"/>
    <lineage>
        <taxon>Eukaryota</taxon>
        <taxon>Fungi</taxon>
        <taxon>Dikarya</taxon>
        <taxon>Ascomycota</taxon>
        <taxon>Pezizomycotina</taxon>
        <taxon>Sordariomycetes</taxon>
        <taxon>Hypocreomycetidae</taxon>
        <taxon>Hypocreales</taxon>
        <taxon>Nectriaceae</taxon>
        <taxon>Fusarium</taxon>
        <taxon>Fusarium solani species complex</taxon>
    </lineage>
</organism>
<dbReference type="EMBL" id="NKCI01000030">
    <property type="protein sequence ID" value="RSL65194.1"/>
    <property type="molecule type" value="Genomic_DNA"/>
</dbReference>
<feature type="region of interest" description="Disordered" evidence="1">
    <location>
        <begin position="24"/>
        <end position="77"/>
    </location>
</feature>
<reference evidence="2 3" key="1">
    <citation type="submission" date="2017-06" db="EMBL/GenBank/DDBJ databases">
        <title>Comparative genomic analysis of Ambrosia Fusariam Clade fungi.</title>
        <authorList>
            <person name="Stajich J.E."/>
            <person name="Carrillo J."/>
            <person name="Kijimoto T."/>
            <person name="Eskalen A."/>
            <person name="O'Donnell K."/>
            <person name="Kasson M."/>
        </authorList>
    </citation>
    <scope>NUCLEOTIDE SEQUENCE [LARGE SCALE GENOMIC DNA]</scope>
    <source>
        <strain evidence="2 3">NRRL62584</strain>
    </source>
</reference>
<keyword evidence="3" id="KW-1185">Reference proteome</keyword>
<sequence>MQEGSELGRGIGATTITIWKPDAGLQRARVPAKRSSITLPIITGRQQTGKLDPCSAPRNPSPPSRQAPGCPSGADDSPPPFCLVLHHHFGAATEVVVDKVGPLTRTRFSIAPEARFDGPPANSTTSPHPILFSRTKRPVLSESPGWL</sequence>
<dbReference type="AlphaFoldDB" id="A0A428QIQ9"/>
<proteinExistence type="predicted"/>
<dbReference type="Proteomes" id="UP000288168">
    <property type="component" value="Unassembled WGS sequence"/>
</dbReference>
<evidence type="ECO:0000313" key="3">
    <source>
        <dbReference type="Proteomes" id="UP000288168"/>
    </source>
</evidence>
<name>A0A428QIQ9_9HYPO</name>
<feature type="region of interest" description="Disordered" evidence="1">
    <location>
        <begin position="114"/>
        <end position="147"/>
    </location>
</feature>
<evidence type="ECO:0000256" key="1">
    <source>
        <dbReference type="SAM" id="MobiDB-lite"/>
    </source>
</evidence>
<gene>
    <name evidence="2" type="ORF">CEP54_004352</name>
</gene>
<evidence type="ECO:0000313" key="2">
    <source>
        <dbReference type="EMBL" id="RSL65194.1"/>
    </source>
</evidence>